<dbReference type="SMART" id="SM00098">
    <property type="entry name" value="alkPPc"/>
    <property type="match status" value="1"/>
</dbReference>
<feature type="binding site" evidence="3">
    <location>
        <position position="150"/>
    </location>
    <ligand>
        <name>Mg(2+)</name>
        <dbReference type="ChEBI" id="CHEBI:18420"/>
    </ligand>
</feature>
<dbReference type="InterPro" id="IPR017850">
    <property type="entry name" value="Alkaline_phosphatase_core_sf"/>
</dbReference>
<comment type="cofactor">
    <cofactor evidence="3">
        <name>Zn(2+)</name>
        <dbReference type="ChEBI" id="CHEBI:29105"/>
    </cofactor>
    <text evidence="3">Binds 2 Zn(2+) ions.</text>
</comment>
<dbReference type="Proteomes" id="UP000013909">
    <property type="component" value="Unassembled WGS sequence"/>
</dbReference>
<dbReference type="PANTHER" id="PTHR11596:SF5">
    <property type="entry name" value="ALKALINE PHOSPHATASE"/>
    <property type="match status" value="1"/>
</dbReference>
<protein>
    <submittedName>
        <fullName evidence="5">Alkaline phosphatase</fullName>
        <ecNumber evidence="5">3.1.3.1</ecNumber>
    </submittedName>
</protein>
<keyword evidence="6" id="KW-1185">Reference proteome</keyword>
<dbReference type="Gene3D" id="3.40.720.10">
    <property type="entry name" value="Alkaline Phosphatase, subunit A"/>
    <property type="match status" value="1"/>
</dbReference>
<comment type="caution">
    <text evidence="5">The sequence shown here is derived from an EMBL/GenBank/DDBJ whole genome shotgun (WGS) entry which is preliminary data.</text>
</comment>
<gene>
    <name evidence="5" type="ORF">ADIS_1085</name>
</gene>
<evidence type="ECO:0000256" key="3">
    <source>
        <dbReference type="PIRSR" id="PIRSR601952-2"/>
    </source>
</evidence>
<proteinExistence type="inferred from homology"/>
<comment type="cofactor">
    <cofactor evidence="3">
        <name>Mg(2+)</name>
        <dbReference type="ChEBI" id="CHEBI:18420"/>
    </cofactor>
    <text evidence="3">Binds 1 Mg(2+) ion.</text>
</comment>
<dbReference type="PANTHER" id="PTHR11596">
    <property type="entry name" value="ALKALINE PHOSPHATASE"/>
    <property type="match status" value="1"/>
</dbReference>
<dbReference type="STRING" id="1232681.ADIS_1085"/>
<organism evidence="5 6">
    <name type="scientific">Lunatimonas lonarensis</name>
    <dbReference type="NCBI Taxonomy" id="1232681"/>
    <lineage>
        <taxon>Bacteria</taxon>
        <taxon>Pseudomonadati</taxon>
        <taxon>Bacteroidota</taxon>
        <taxon>Cytophagia</taxon>
        <taxon>Cytophagales</taxon>
        <taxon>Cyclobacteriaceae</taxon>
    </lineage>
</organism>
<dbReference type="SUPFAM" id="SSF53649">
    <property type="entry name" value="Alkaline phosphatase-like"/>
    <property type="match status" value="1"/>
</dbReference>
<sequence length="469" mass="50731">MKRRDFFRKGVFASLGATALGTGSAFARHTEDAFRKTAKNVIFLVSDGMSTGTLNMADVLLKQKEGRRSRWVGSYQGNIMKRSLMETASSNSVVTDSAAAGSSWGGGMRVPNGSLNIGPNGEEPIPILQKFKAAGKSVGCVTSVQIAHATPAAFCVNEKSRNAMPVIAETYLKLRFDVMFGGGDELFNGSKRADKKDLYKDYRAAGFTVARNREELLKVQGKGPVLGVFSEGGLPYAIDRENDPEIKKVTPSMAEMVKKAIEILSQNPNGFAMQIEGGKVDWAAHGNDAPALLYDQIDFDEAVGIALDFAARDGETLVIMTTDHGNANPGLFDGGVKGKFGTLFTATRSNEWILKQLNGDNTPDQVIDLINAYQGITIKPEEAIALLKNYQVVNDEGLYDTGKIPLKLLSEIQMPYTGIGWAGTGHSSDHVELGMFGPGSENLPAFIENYKLHNFMLNAAHVPAMAYAW</sequence>
<feature type="binding site" evidence="3">
    <location>
        <position position="324"/>
    </location>
    <ligand>
        <name>Zn(2+)</name>
        <dbReference type="ChEBI" id="CHEBI:29105"/>
        <label>2</label>
    </ligand>
</feature>
<dbReference type="Gene3D" id="1.10.1200.140">
    <property type="entry name" value="Alkaline phosphatase, crown domain"/>
    <property type="match status" value="1"/>
</dbReference>
<keyword evidence="5" id="KW-0378">Hydrolase</keyword>
<keyword evidence="3" id="KW-0862">Zinc</keyword>
<keyword evidence="3" id="KW-0479">Metal-binding</keyword>
<dbReference type="InterPro" id="IPR001952">
    <property type="entry name" value="Alkaline_phosphatase"/>
</dbReference>
<feature type="binding site" evidence="3">
    <location>
        <position position="281"/>
    </location>
    <ligand>
        <name>Zn(2+)</name>
        <dbReference type="ChEBI" id="CHEBI:29105"/>
        <label>2</label>
    </ligand>
</feature>
<feature type="binding site" evidence="3">
    <location>
        <position position="285"/>
    </location>
    <ligand>
        <name>Zn(2+)</name>
        <dbReference type="ChEBI" id="CHEBI:29105"/>
        <label>2</label>
    </ligand>
</feature>
<dbReference type="AlphaFoldDB" id="R7ZWT3"/>
<keyword evidence="1" id="KW-0597">Phosphoprotein</keyword>
<evidence type="ECO:0000313" key="5">
    <source>
        <dbReference type="EMBL" id="EON78474.1"/>
    </source>
</evidence>
<feature type="binding site" evidence="3">
    <location>
        <position position="148"/>
    </location>
    <ligand>
        <name>Mg(2+)</name>
        <dbReference type="ChEBI" id="CHEBI:18420"/>
    </ligand>
</feature>
<evidence type="ECO:0000256" key="1">
    <source>
        <dbReference type="ARBA" id="ARBA00022553"/>
    </source>
</evidence>
<dbReference type="OrthoDB" id="9794455at2"/>
<dbReference type="PATRIC" id="fig|1288963.3.peg.1084"/>
<dbReference type="EMBL" id="AQHR01000035">
    <property type="protein sequence ID" value="EON78474.1"/>
    <property type="molecule type" value="Genomic_DNA"/>
</dbReference>
<evidence type="ECO:0000313" key="6">
    <source>
        <dbReference type="Proteomes" id="UP000013909"/>
    </source>
</evidence>
<accession>R7ZWT3</accession>
<feature type="active site" description="Phosphoserine intermediate" evidence="2">
    <location>
        <position position="97"/>
    </location>
</feature>
<evidence type="ECO:0000256" key="4">
    <source>
        <dbReference type="RuleBase" id="RU003946"/>
    </source>
</evidence>
<dbReference type="EC" id="3.1.3.1" evidence="5"/>
<name>R7ZWT3_9BACT</name>
<dbReference type="CDD" id="cd16012">
    <property type="entry name" value="ALP"/>
    <property type="match status" value="1"/>
</dbReference>
<evidence type="ECO:0000256" key="2">
    <source>
        <dbReference type="PIRSR" id="PIRSR601952-1"/>
    </source>
</evidence>
<feature type="binding site" evidence="3">
    <location>
        <position position="323"/>
    </location>
    <ligand>
        <name>Zn(2+)</name>
        <dbReference type="ChEBI" id="CHEBI:29105"/>
        <label>2</label>
    </ligand>
</feature>
<feature type="binding site" evidence="3">
    <location>
        <position position="276"/>
    </location>
    <ligand>
        <name>Mg(2+)</name>
        <dbReference type="ChEBI" id="CHEBI:18420"/>
    </ligand>
</feature>
<dbReference type="GO" id="GO:0004035">
    <property type="term" value="F:alkaline phosphatase activity"/>
    <property type="evidence" value="ECO:0007669"/>
    <property type="project" value="UniProtKB-EC"/>
</dbReference>
<feature type="binding site" evidence="3">
    <location>
        <position position="47"/>
    </location>
    <ligand>
        <name>Zn(2+)</name>
        <dbReference type="ChEBI" id="CHEBI:29105"/>
        <label>2</label>
    </ligand>
</feature>
<dbReference type="GO" id="GO:0046872">
    <property type="term" value="F:metal ion binding"/>
    <property type="evidence" value="ECO:0007669"/>
    <property type="project" value="UniProtKB-KW"/>
</dbReference>
<comment type="similarity">
    <text evidence="4">Belongs to the alkaline phosphatase family.</text>
</comment>
<dbReference type="RefSeq" id="WP_010853232.1">
    <property type="nucleotide sequence ID" value="NZ_AQHR01000035.1"/>
</dbReference>
<feature type="binding site" evidence="3">
    <location>
        <position position="47"/>
    </location>
    <ligand>
        <name>Mg(2+)</name>
        <dbReference type="ChEBI" id="CHEBI:18420"/>
    </ligand>
</feature>
<keyword evidence="3" id="KW-0460">Magnesium</keyword>
<dbReference type="PRINTS" id="PR00113">
    <property type="entry name" value="ALKPHPHTASE"/>
</dbReference>
<dbReference type="InterPro" id="IPR042085">
    <property type="entry name" value="Ap_crown"/>
</dbReference>
<feature type="binding site" evidence="3">
    <location>
        <position position="426"/>
    </location>
    <ligand>
        <name>Zn(2+)</name>
        <dbReference type="ChEBI" id="CHEBI:29105"/>
        <label>2</label>
    </ligand>
</feature>
<reference evidence="5 6" key="1">
    <citation type="submission" date="2013-02" db="EMBL/GenBank/DDBJ databases">
        <title>A novel strain isolated from Lonar lake, Maharashtra, India.</title>
        <authorList>
            <person name="Singh A."/>
        </authorList>
    </citation>
    <scope>NUCLEOTIDE SEQUENCE [LARGE SCALE GENOMIC DNA]</scope>
    <source>
        <strain evidence="5 6">AK24</strain>
    </source>
</reference>
<dbReference type="Pfam" id="PF00245">
    <property type="entry name" value="Alk_phosphatase"/>
    <property type="match status" value="1"/>
</dbReference>